<dbReference type="OrthoDB" id="190887at2"/>
<dbReference type="Proteomes" id="UP000240957">
    <property type="component" value="Unassembled WGS sequence"/>
</dbReference>
<reference evidence="4 5" key="2">
    <citation type="submission" date="2018-08" db="EMBL/GenBank/DDBJ databases">
        <title>The draft genome of Acinetobacter sichuanensis strain WCHAc060041.</title>
        <authorList>
            <person name="Qin J."/>
            <person name="Feng Y."/>
            <person name="Zong Z."/>
        </authorList>
    </citation>
    <scope>NUCLEOTIDE SEQUENCE [LARGE SCALE GENOMIC DNA]</scope>
    <source>
        <strain evidence="4 5">WCHAc060041</strain>
    </source>
</reference>
<evidence type="ECO:0000313" key="5">
    <source>
        <dbReference type="Proteomes" id="UP000240957"/>
    </source>
</evidence>
<feature type="coiled-coil region" evidence="1">
    <location>
        <begin position="27"/>
        <end position="61"/>
    </location>
</feature>
<dbReference type="Pfam" id="PF19577">
    <property type="entry name" value="DcaP"/>
    <property type="match status" value="1"/>
</dbReference>
<dbReference type="SUPFAM" id="SSF56935">
    <property type="entry name" value="Porins"/>
    <property type="match status" value="1"/>
</dbReference>
<reference evidence="3" key="4">
    <citation type="submission" date="2024-09" db="EMBL/GenBank/DDBJ databases">
        <authorList>
            <person name="Sun Q."/>
            <person name="Mori K."/>
        </authorList>
    </citation>
    <scope>NUCLEOTIDE SEQUENCE</scope>
    <source>
        <strain evidence="3">KCTC 62575</strain>
    </source>
</reference>
<reference evidence="6" key="3">
    <citation type="journal article" date="2019" name="Int. J. Syst. Evol. Microbiol.">
        <title>The Global Catalogue of Microorganisms (GCM) 10K type strain sequencing project: providing services to taxonomists for standard genome sequencing and annotation.</title>
        <authorList>
            <consortium name="The Broad Institute Genomics Platform"/>
            <consortium name="The Broad Institute Genome Sequencing Center for Infectious Disease"/>
            <person name="Wu L."/>
            <person name="Ma J."/>
        </authorList>
    </citation>
    <scope>NUCLEOTIDE SEQUENCE [LARGE SCALE GENOMIC DNA]</scope>
    <source>
        <strain evidence="6">KCTC 62575</strain>
    </source>
</reference>
<keyword evidence="2" id="KW-0732">Signal</keyword>
<name>A0A371YLD3_9GAMM</name>
<organism evidence="4 5">
    <name type="scientific">Acinetobacter sichuanensis</name>
    <dbReference type="NCBI Taxonomy" id="2136183"/>
    <lineage>
        <taxon>Bacteria</taxon>
        <taxon>Pseudomonadati</taxon>
        <taxon>Pseudomonadota</taxon>
        <taxon>Gammaproteobacteria</taxon>
        <taxon>Moraxellales</taxon>
        <taxon>Moraxellaceae</taxon>
        <taxon>Acinetobacter</taxon>
    </lineage>
</organism>
<accession>A0A371YLD3</accession>
<keyword evidence="1" id="KW-0175">Coiled coil</keyword>
<dbReference type="RefSeq" id="WP_107009591.1">
    <property type="nucleotide sequence ID" value="NZ_JBHRSF010000062.1"/>
</dbReference>
<sequence length="439" mass="49866">MEKHFGFFVKSTVSLTLFMCTTFSYAEMTLEQQVAQLQQQIQELQILMQQQKAVNDQIVAEIPKIQEHSIENTPVIKHTTKGDASFELYGNIRGDMSYQRKGPSTMYNLISAVPLKGTEAEHKNSNKFQSTLNATRFGFNFNTPVQGDHKIGGKVEMDFFGGSGRDTFRIRHAYITYDQWLLGQTWSNFNAVEYFPETVDASLAVGGSLTRVPQIKYSIAVDPKLNFALSLEDSKAETVTRTGTQNFTTDADAKLKLPSITGRINYKFDDKSILSGRVFLTEKRTNHEANDTFLAWGAALGGKYQITENTLLRMDYNHIKGDTKNLLWSNMAYVFDDHGHMQANEFDALTLGISHKITPKLRSTLGFGYMRADDDNTFANLVYGDETQNKALKQGWINVFYNPVKPINFGLEYMYGERETFNHKKGLDNRVNFTAIYDF</sequence>
<proteinExistence type="predicted"/>
<dbReference type="AlphaFoldDB" id="A0A371YLD3"/>
<dbReference type="EMBL" id="JBHRSF010000062">
    <property type="protein sequence ID" value="MFC2996327.1"/>
    <property type="molecule type" value="Genomic_DNA"/>
</dbReference>
<keyword evidence="6" id="KW-1185">Reference proteome</keyword>
<gene>
    <name evidence="3" type="ORF">ACFODO_13815</name>
    <name evidence="4" type="ORF">C9E89_017345</name>
</gene>
<evidence type="ECO:0000313" key="3">
    <source>
        <dbReference type="EMBL" id="MFC2996327.1"/>
    </source>
</evidence>
<evidence type="ECO:0000256" key="1">
    <source>
        <dbReference type="SAM" id="Coils"/>
    </source>
</evidence>
<dbReference type="EMBL" id="PYIX02000038">
    <property type="protein sequence ID" value="RFC82260.1"/>
    <property type="molecule type" value="Genomic_DNA"/>
</dbReference>
<reference evidence="3" key="1">
    <citation type="journal article" date="2014" name="Int. J. Syst. Evol. Microbiol.">
        <title>Complete genome of a new Firmicutes species belonging to the dominant human colonic microbiota ('Ruminococcus bicirculans') reveals two chromosomes and a selective capacity to utilize plant glucans.</title>
        <authorList>
            <consortium name="NISC Comparative Sequencing Program"/>
            <person name="Wegmann U."/>
            <person name="Louis P."/>
            <person name="Goesmann A."/>
            <person name="Henrissat B."/>
            <person name="Duncan S.H."/>
            <person name="Flint H.J."/>
        </authorList>
    </citation>
    <scope>NUCLEOTIDE SEQUENCE</scope>
    <source>
        <strain evidence="3">KCTC 62575</strain>
    </source>
</reference>
<evidence type="ECO:0000313" key="6">
    <source>
        <dbReference type="Proteomes" id="UP001595455"/>
    </source>
</evidence>
<comment type="caution">
    <text evidence="4">The sequence shown here is derived from an EMBL/GenBank/DDBJ whole genome shotgun (WGS) entry which is preliminary data.</text>
</comment>
<protein>
    <submittedName>
        <fullName evidence="3">DcaP family trimeric outer membrane transporter</fullName>
    </submittedName>
    <submittedName>
        <fullName evidence="4">TMF family protein</fullName>
    </submittedName>
</protein>
<evidence type="ECO:0000256" key="2">
    <source>
        <dbReference type="SAM" id="SignalP"/>
    </source>
</evidence>
<dbReference type="InterPro" id="IPR023614">
    <property type="entry name" value="Porin_dom_sf"/>
</dbReference>
<dbReference type="Proteomes" id="UP001595455">
    <property type="component" value="Unassembled WGS sequence"/>
</dbReference>
<feature type="signal peptide" evidence="2">
    <location>
        <begin position="1"/>
        <end position="26"/>
    </location>
</feature>
<evidence type="ECO:0000313" key="4">
    <source>
        <dbReference type="EMBL" id="RFC82260.1"/>
    </source>
</evidence>
<dbReference type="Gene3D" id="2.40.160.10">
    <property type="entry name" value="Porin"/>
    <property type="match status" value="1"/>
</dbReference>
<feature type="chain" id="PRO_5016860415" evidence="2">
    <location>
        <begin position="27"/>
        <end position="439"/>
    </location>
</feature>
<dbReference type="InterPro" id="IPR045748">
    <property type="entry name" value="DcaP"/>
</dbReference>